<feature type="chain" id="PRO_5047095858" description="Outer membrane protein beta-barrel domain-containing protein" evidence="1">
    <location>
        <begin position="20"/>
        <end position="204"/>
    </location>
</feature>
<reference evidence="2 3" key="1">
    <citation type="submission" date="2022-01" db="EMBL/GenBank/DDBJ databases">
        <title>Mariniradius saccharolyticus sp. nov., isolated from sediment of a river.</title>
        <authorList>
            <person name="Liu H."/>
        </authorList>
    </citation>
    <scope>NUCLEOTIDE SEQUENCE [LARGE SCALE GENOMIC DNA]</scope>
    <source>
        <strain evidence="2 3">RY-2</strain>
    </source>
</reference>
<organism evidence="2 3">
    <name type="scientific">Mariniradius sediminis</name>
    <dbReference type="NCBI Taxonomy" id="2909237"/>
    <lineage>
        <taxon>Bacteria</taxon>
        <taxon>Pseudomonadati</taxon>
        <taxon>Bacteroidota</taxon>
        <taxon>Cytophagia</taxon>
        <taxon>Cytophagales</taxon>
        <taxon>Cyclobacteriaceae</taxon>
        <taxon>Mariniradius</taxon>
    </lineage>
</organism>
<name>A0ABS9BV13_9BACT</name>
<gene>
    <name evidence="2" type="ORF">L0U89_12565</name>
</gene>
<evidence type="ECO:0008006" key="4">
    <source>
        <dbReference type="Google" id="ProtNLM"/>
    </source>
</evidence>
<accession>A0ABS9BV13</accession>
<evidence type="ECO:0000313" key="3">
    <source>
        <dbReference type="Proteomes" id="UP001201449"/>
    </source>
</evidence>
<evidence type="ECO:0000313" key="2">
    <source>
        <dbReference type="EMBL" id="MCF1751900.1"/>
    </source>
</evidence>
<keyword evidence="3" id="KW-1185">Reference proteome</keyword>
<keyword evidence="1" id="KW-0732">Signal</keyword>
<comment type="caution">
    <text evidence="2">The sequence shown here is derived from an EMBL/GenBank/DDBJ whole genome shotgun (WGS) entry which is preliminary data.</text>
</comment>
<protein>
    <recommendedName>
        <fullName evidence="4">Outer membrane protein beta-barrel domain-containing protein</fullName>
    </recommendedName>
</protein>
<dbReference type="Proteomes" id="UP001201449">
    <property type="component" value="Unassembled WGS sequence"/>
</dbReference>
<evidence type="ECO:0000256" key="1">
    <source>
        <dbReference type="SAM" id="SignalP"/>
    </source>
</evidence>
<feature type="signal peptide" evidence="1">
    <location>
        <begin position="1"/>
        <end position="19"/>
    </location>
</feature>
<proteinExistence type="predicted"/>
<sequence>MKLKVILFLLFYMSSVANAGAQKYFNQTDFGVLIGRVEAWEDNFDTRLNFTFSTFHGVKILPAHAVGFSVGIDTYPGLKIMPLALGWRGFREKGKKYTWFAGMDLGGGSTILQKTTRTEWSESWFDGGIFVSPSIGVRKKPKDGNHSFVWSIGYKRQEASFFEGFYDFSGVQPFFNSNIPAGFSSVRTEKYAFNSFFVKWGLMF</sequence>
<dbReference type="EMBL" id="JAKEVZ010000009">
    <property type="protein sequence ID" value="MCF1751900.1"/>
    <property type="molecule type" value="Genomic_DNA"/>
</dbReference>
<dbReference type="RefSeq" id="WP_234861843.1">
    <property type="nucleotide sequence ID" value="NZ_JAKEVZ010000009.1"/>
</dbReference>